<evidence type="ECO:0000256" key="1">
    <source>
        <dbReference type="ARBA" id="ARBA00004141"/>
    </source>
</evidence>
<feature type="domain" description="Rhodopsin" evidence="8">
    <location>
        <begin position="124"/>
        <end position="323"/>
    </location>
</feature>
<evidence type="ECO:0000256" key="2">
    <source>
        <dbReference type="ARBA" id="ARBA00022692"/>
    </source>
</evidence>
<comment type="similarity">
    <text evidence="5">Belongs to the SAT4 family.</text>
</comment>
<feature type="region of interest" description="Disordered" evidence="6">
    <location>
        <begin position="390"/>
        <end position="412"/>
    </location>
</feature>
<feature type="transmembrane region" description="Helical" evidence="7">
    <location>
        <begin position="265"/>
        <end position="284"/>
    </location>
</feature>
<dbReference type="Proteomes" id="UP001521785">
    <property type="component" value="Unassembled WGS sequence"/>
</dbReference>
<keyword evidence="2 7" id="KW-0812">Transmembrane</keyword>
<comment type="subcellular location">
    <subcellularLocation>
        <location evidence="1">Membrane</location>
        <topology evidence="1">Multi-pass membrane protein</topology>
    </subcellularLocation>
</comment>
<keyword evidence="3 7" id="KW-1133">Transmembrane helix</keyword>
<dbReference type="InterPro" id="IPR049326">
    <property type="entry name" value="Rhodopsin_dom_fungi"/>
</dbReference>
<evidence type="ECO:0000313" key="10">
    <source>
        <dbReference type="Proteomes" id="UP001521785"/>
    </source>
</evidence>
<feature type="transmembrane region" description="Helical" evidence="7">
    <location>
        <begin position="299"/>
        <end position="320"/>
    </location>
</feature>
<proteinExistence type="inferred from homology"/>
<evidence type="ECO:0000259" key="8">
    <source>
        <dbReference type="Pfam" id="PF20684"/>
    </source>
</evidence>
<accession>A0ABR3QIU7</accession>
<feature type="transmembrane region" description="Helical" evidence="7">
    <location>
        <begin position="108"/>
        <end position="128"/>
    </location>
</feature>
<evidence type="ECO:0000256" key="5">
    <source>
        <dbReference type="ARBA" id="ARBA00038359"/>
    </source>
</evidence>
<gene>
    <name evidence="9" type="ORF">SLS60_011580</name>
</gene>
<sequence>MPVMDLNRPVASPPAGHVSNFDDPQNEAALAYTTLALSLATVTLFCWFRFLVKYCIMGKLYLEDCKRNLSVVNKFSDTNAGVDLIPPAWVRSPSPNAHARFNTKNLQIAAIVHIACGFQINQFAPIIHSWDMTMLTFGKYLMWYRISSIFYNIAIVLIKVAMLIQVLRIFVPRGSQSKTYYVVHGLIWLNVLYYTIIVFLMLFNCQPIEKAWKPWLPGKCMEIGIIAMSTAAVNLIGDLSILFLTQKVIWNLMRVDRKQRLRLSIVFLAGIVPCGFAVMCLFYNDKQMHSTDFTRDSWYMSIACYGEIASGMFVLFLPVVPKFFTHLKTASSFSLLSNKRTLVSSDDGHVVSRGGGVAKKKSLFHISYTQKESAEKLVVNVTSTVSVRSEMADGGGGGGSEVGMMTREREGV</sequence>
<dbReference type="Pfam" id="PF20684">
    <property type="entry name" value="Fung_rhodopsin"/>
    <property type="match status" value="1"/>
</dbReference>
<evidence type="ECO:0000313" key="9">
    <source>
        <dbReference type="EMBL" id="KAL1591988.1"/>
    </source>
</evidence>
<dbReference type="InterPro" id="IPR052337">
    <property type="entry name" value="SAT4-like"/>
</dbReference>
<feature type="transmembrane region" description="Helical" evidence="7">
    <location>
        <begin position="148"/>
        <end position="167"/>
    </location>
</feature>
<name>A0ABR3QIU7_9PLEO</name>
<keyword evidence="10" id="KW-1185">Reference proteome</keyword>
<feature type="transmembrane region" description="Helical" evidence="7">
    <location>
        <begin position="29"/>
        <end position="52"/>
    </location>
</feature>
<comment type="caution">
    <text evidence="9">The sequence shown here is derived from an EMBL/GenBank/DDBJ whole genome shotgun (WGS) entry which is preliminary data.</text>
</comment>
<dbReference type="PANTHER" id="PTHR33048">
    <property type="entry name" value="PTH11-LIKE INTEGRAL MEMBRANE PROTEIN (AFU_ORTHOLOGUE AFUA_5G11245)"/>
    <property type="match status" value="1"/>
</dbReference>
<evidence type="ECO:0000256" key="3">
    <source>
        <dbReference type="ARBA" id="ARBA00022989"/>
    </source>
</evidence>
<dbReference type="PANTHER" id="PTHR33048:SF47">
    <property type="entry name" value="INTEGRAL MEMBRANE PROTEIN-RELATED"/>
    <property type="match status" value="1"/>
</dbReference>
<keyword evidence="4 7" id="KW-0472">Membrane</keyword>
<protein>
    <recommendedName>
        <fullName evidence="8">Rhodopsin domain-containing protein</fullName>
    </recommendedName>
</protein>
<evidence type="ECO:0000256" key="4">
    <source>
        <dbReference type="ARBA" id="ARBA00023136"/>
    </source>
</evidence>
<organism evidence="9 10">
    <name type="scientific">Paraconiothyrium brasiliense</name>
    <dbReference type="NCBI Taxonomy" id="300254"/>
    <lineage>
        <taxon>Eukaryota</taxon>
        <taxon>Fungi</taxon>
        <taxon>Dikarya</taxon>
        <taxon>Ascomycota</taxon>
        <taxon>Pezizomycotina</taxon>
        <taxon>Dothideomycetes</taxon>
        <taxon>Pleosporomycetidae</taxon>
        <taxon>Pleosporales</taxon>
        <taxon>Massarineae</taxon>
        <taxon>Didymosphaeriaceae</taxon>
        <taxon>Paraconiothyrium</taxon>
    </lineage>
</organism>
<evidence type="ECO:0000256" key="7">
    <source>
        <dbReference type="SAM" id="Phobius"/>
    </source>
</evidence>
<reference evidence="9 10" key="1">
    <citation type="submission" date="2024-02" db="EMBL/GenBank/DDBJ databases">
        <title>De novo assembly and annotation of 12 fungi associated with fruit tree decline syndrome in Ontario, Canada.</title>
        <authorList>
            <person name="Sulman M."/>
            <person name="Ellouze W."/>
            <person name="Ilyukhin E."/>
        </authorList>
    </citation>
    <scope>NUCLEOTIDE SEQUENCE [LARGE SCALE GENOMIC DNA]</scope>
    <source>
        <strain evidence="9 10">M42-189</strain>
    </source>
</reference>
<dbReference type="EMBL" id="JAKJXO020000022">
    <property type="protein sequence ID" value="KAL1591988.1"/>
    <property type="molecule type" value="Genomic_DNA"/>
</dbReference>
<evidence type="ECO:0000256" key="6">
    <source>
        <dbReference type="SAM" id="MobiDB-lite"/>
    </source>
</evidence>
<feature type="transmembrane region" description="Helical" evidence="7">
    <location>
        <begin position="223"/>
        <end position="244"/>
    </location>
</feature>
<feature type="transmembrane region" description="Helical" evidence="7">
    <location>
        <begin position="179"/>
        <end position="203"/>
    </location>
</feature>